<evidence type="ECO:0000313" key="1">
    <source>
        <dbReference type="EMBL" id="PJY75237.1"/>
    </source>
</evidence>
<dbReference type="AlphaFoldDB" id="D1JLP6"/>
<dbReference type="EMBL" id="PDCW01000008">
    <property type="protein sequence ID" value="PJY75237.1"/>
    <property type="molecule type" value="Genomic_DNA"/>
</dbReference>
<dbReference type="Gene3D" id="2.60.200.60">
    <property type="match status" value="1"/>
</dbReference>
<reference evidence="1 2" key="1">
    <citation type="journal article" date="2017" name="MBio">
        <title>Gut Symbiont Bacteroides fragilis Secretes a Eukaryotic-Like Ubiquitin Protein That Mediates Intraspecies Antagonism.</title>
        <authorList>
            <person name="Chatzidaki-Livanis M."/>
            <person name="Coyne M.J."/>
            <person name="Roelofs K.G."/>
            <person name="Gentyala R.R."/>
            <person name="Caldwell J.M."/>
            <person name="Comstock L.E."/>
        </authorList>
    </citation>
    <scope>NUCLEOTIDE SEQUENCE [LARGE SCALE GENOMIC DNA]</scope>
    <source>
        <strain evidence="1 2">12905</strain>
    </source>
</reference>
<gene>
    <name evidence="1" type="ORF">CQW34_01531</name>
</gene>
<evidence type="ECO:0000313" key="2">
    <source>
        <dbReference type="Proteomes" id="UP000231846"/>
    </source>
</evidence>
<dbReference type="OMA" id="IHIAESH"/>
<comment type="caution">
    <text evidence="1">The sequence shown here is derived from an EMBL/GenBank/DDBJ whole genome shotgun (WGS) entry which is preliminary data.</text>
</comment>
<accession>A0A2M9V9A3</accession>
<sequence>MKQIVTVTLNHICPMVTGITPHVGGPIIGPGCPGVLVNGTPVSLMGDACVCCGPPDMIAQGYPGIMVDGIPVVVQNCMTAHGGTIPMGVPGVTVGNATPIEPMTMHIKRIPFPRIRVIDKIGAAISGNSKRLKQAADNQNDLRKKAFREELAIYNVHWEREEVFTDEGFMRHKITVVADTSGYEEGETITFTITPDDIDPDFGLQPDEKQVEGTVENGRVRAEWLVEI</sequence>
<dbReference type="Proteomes" id="UP000231846">
    <property type="component" value="Unassembled WGS sequence"/>
</dbReference>
<proteinExistence type="predicted"/>
<accession>D1JLP6</accession>
<organism evidence="1 2">
    <name type="scientific">Bacteroides fragilis</name>
    <dbReference type="NCBI Taxonomy" id="817"/>
    <lineage>
        <taxon>Bacteria</taxon>
        <taxon>Pseudomonadati</taxon>
        <taxon>Bacteroidota</taxon>
        <taxon>Bacteroidia</taxon>
        <taxon>Bacteroidales</taxon>
        <taxon>Bacteroidaceae</taxon>
        <taxon>Bacteroides</taxon>
    </lineage>
</organism>
<dbReference type="RefSeq" id="WP_008768470.1">
    <property type="nucleotide sequence ID" value="NZ_CP069563.1"/>
</dbReference>
<dbReference type="InterPro" id="IPR008727">
    <property type="entry name" value="PAAR_motif"/>
</dbReference>
<dbReference type="HOGENOM" id="CLU_1243269_0_0_10"/>
<dbReference type="CDD" id="cd14738">
    <property type="entry name" value="PAAR_2"/>
    <property type="match status" value="1"/>
</dbReference>
<protein>
    <submittedName>
        <fullName evidence="1">PAAR motif protein</fullName>
    </submittedName>
</protein>
<name>D1JLP6_BACFG</name>
<dbReference type="Pfam" id="PF05488">
    <property type="entry name" value="PAAR_motif"/>
    <property type="match status" value="1"/>
</dbReference>